<feature type="transmembrane region" description="Helical" evidence="9">
    <location>
        <begin position="84"/>
        <end position="103"/>
    </location>
</feature>
<feature type="transmembrane region" description="Helical" evidence="9">
    <location>
        <begin position="110"/>
        <end position="133"/>
    </location>
</feature>
<name>A0A172RWH3_9ACTN</name>
<evidence type="ECO:0000256" key="9">
    <source>
        <dbReference type="SAM" id="Phobius"/>
    </source>
</evidence>
<dbReference type="PANTHER" id="PTHR38438">
    <property type="entry name" value="RIBOFLAVIN TRANSPORTER RIBU"/>
    <property type="match status" value="1"/>
</dbReference>
<dbReference type="InterPro" id="IPR025720">
    <property type="entry name" value="RibU"/>
</dbReference>
<dbReference type="PATRIC" id="fig|79604.3.peg.239"/>
<comment type="subcellular location">
    <subcellularLocation>
        <location evidence="1">Cell membrane</location>
        <topology evidence="1">Multi-pass membrane protein</topology>
    </subcellularLocation>
</comment>
<gene>
    <name evidence="10" type="ORF">SAMN02910314_01825</name>
</gene>
<protein>
    <recommendedName>
        <fullName evidence="8">Riboflavin transporter</fullName>
    </recommendedName>
</protein>
<feature type="transmembrane region" description="Helical" evidence="9">
    <location>
        <begin position="56"/>
        <end position="78"/>
    </location>
</feature>
<feature type="transmembrane region" description="Helical" evidence="9">
    <location>
        <begin position="15"/>
        <end position="35"/>
    </location>
</feature>
<dbReference type="InterPro" id="IPR024529">
    <property type="entry name" value="ECF_trnsprt_substrate-spec"/>
</dbReference>
<keyword evidence="11" id="KW-1185">Reference proteome</keyword>
<dbReference type="AlphaFoldDB" id="A0A172RWH3"/>
<keyword evidence="4 8" id="KW-1003">Cell membrane</keyword>
<dbReference type="PIRSF" id="PIRSF037778">
    <property type="entry name" value="UCP037778_transp_RibU"/>
    <property type="match status" value="1"/>
</dbReference>
<feature type="transmembrane region" description="Helical" evidence="9">
    <location>
        <begin position="145"/>
        <end position="172"/>
    </location>
</feature>
<dbReference type="Gene3D" id="1.10.1760.20">
    <property type="match status" value="1"/>
</dbReference>
<organism evidence="10 11">
    <name type="scientific">Denitrobacterium detoxificans</name>
    <dbReference type="NCBI Taxonomy" id="79604"/>
    <lineage>
        <taxon>Bacteria</taxon>
        <taxon>Bacillati</taxon>
        <taxon>Actinomycetota</taxon>
        <taxon>Coriobacteriia</taxon>
        <taxon>Eggerthellales</taxon>
        <taxon>Eggerthellaceae</taxon>
        <taxon>Denitrobacterium</taxon>
    </lineage>
</organism>
<evidence type="ECO:0000313" key="10">
    <source>
        <dbReference type="EMBL" id="SEO98447.1"/>
    </source>
</evidence>
<keyword evidence="6 9" id="KW-1133">Transmembrane helix</keyword>
<dbReference type="STRING" id="79604.AAY81_01145"/>
<evidence type="ECO:0000256" key="7">
    <source>
        <dbReference type="ARBA" id="ARBA00023136"/>
    </source>
</evidence>
<comment type="function">
    <text evidence="8">Probably a riboflavin-binding protein that interacts with the energy-coupling factor (ECF) ABC-transporter complex.</text>
</comment>
<proteinExistence type="inferred from homology"/>
<keyword evidence="5 9" id="KW-0812">Transmembrane</keyword>
<evidence type="ECO:0000256" key="6">
    <source>
        <dbReference type="ARBA" id="ARBA00022989"/>
    </source>
</evidence>
<dbReference type="GO" id="GO:0032217">
    <property type="term" value="F:riboflavin transmembrane transporter activity"/>
    <property type="evidence" value="ECO:0007669"/>
    <property type="project" value="UniProtKB-UniRule"/>
</dbReference>
<dbReference type="Proteomes" id="UP000182975">
    <property type="component" value="Unassembled WGS sequence"/>
</dbReference>
<dbReference type="GO" id="GO:0005886">
    <property type="term" value="C:plasma membrane"/>
    <property type="evidence" value="ECO:0007669"/>
    <property type="project" value="UniProtKB-SubCell"/>
</dbReference>
<evidence type="ECO:0000256" key="5">
    <source>
        <dbReference type="ARBA" id="ARBA00022692"/>
    </source>
</evidence>
<comment type="similarity">
    <text evidence="2 8">Belongs to the prokaryotic riboflavin transporter (P-RFT) (TC 2.A.87) family.</text>
</comment>
<evidence type="ECO:0000256" key="3">
    <source>
        <dbReference type="ARBA" id="ARBA00022448"/>
    </source>
</evidence>
<evidence type="ECO:0000313" key="11">
    <source>
        <dbReference type="Proteomes" id="UP000182975"/>
    </source>
</evidence>
<evidence type="ECO:0000256" key="2">
    <source>
        <dbReference type="ARBA" id="ARBA00005540"/>
    </source>
</evidence>
<evidence type="ECO:0000256" key="8">
    <source>
        <dbReference type="PIRNR" id="PIRNR037778"/>
    </source>
</evidence>
<keyword evidence="3 8" id="KW-0813">Transport</keyword>
<dbReference type="EMBL" id="FOEC01000015">
    <property type="protein sequence ID" value="SEO98447.1"/>
    <property type="molecule type" value="Genomic_DNA"/>
</dbReference>
<sequence length="189" mass="20014">MPTMQNTNRWETKELVIMALMCAISVILSFIEFPIIPGITWLKFDASAMPAMVSGFAYGPVAGIVVGIVSALIHAMIMGDWVGGLMNVIVIIAMVGPSAAIYARKHTFAGAVIGLLVGIVCMTAAAIVSNLIIDPFYLGMPLEAVAGLILPALLPFNIAKSVINSVLTLVVYKSISNLITPKKSQVKGR</sequence>
<dbReference type="OrthoDB" id="9809216at2"/>
<reference evidence="11" key="1">
    <citation type="submission" date="2016-10" db="EMBL/GenBank/DDBJ databases">
        <authorList>
            <person name="Varghese N."/>
        </authorList>
    </citation>
    <scope>NUCLEOTIDE SEQUENCE [LARGE SCALE GENOMIC DNA]</scope>
    <source>
        <strain evidence="11">DSM 21843</strain>
    </source>
</reference>
<dbReference type="RefSeq" id="WP_066660375.1">
    <property type="nucleotide sequence ID" value="NZ_CP011402.1"/>
</dbReference>
<evidence type="ECO:0000256" key="4">
    <source>
        <dbReference type="ARBA" id="ARBA00022475"/>
    </source>
</evidence>
<evidence type="ECO:0000256" key="1">
    <source>
        <dbReference type="ARBA" id="ARBA00004651"/>
    </source>
</evidence>
<dbReference type="Pfam" id="PF12822">
    <property type="entry name" value="ECF_trnsprt"/>
    <property type="match status" value="1"/>
</dbReference>
<accession>A0A172RWH3</accession>
<dbReference type="PANTHER" id="PTHR38438:SF1">
    <property type="entry name" value="RIBOFLAVIN TRANSPORTER RIBU"/>
    <property type="match status" value="1"/>
</dbReference>
<dbReference type="KEGG" id="ddt:AAY81_01145"/>
<keyword evidence="7 8" id="KW-0472">Membrane</keyword>